<keyword evidence="1" id="KW-0812">Transmembrane</keyword>
<evidence type="ECO:0000313" key="3">
    <source>
        <dbReference type="Proteomes" id="UP000612362"/>
    </source>
</evidence>
<dbReference type="EMBL" id="BNJF01000001">
    <property type="protein sequence ID" value="GHO44563.1"/>
    <property type="molecule type" value="Genomic_DNA"/>
</dbReference>
<protein>
    <submittedName>
        <fullName evidence="2">Uncharacterized protein</fullName>
    </submittedName>
</protein>
<evidence type="ECO:0000313" key="2">
    <source>
        <dbReference type="EMBL" id="GHO44563.1"/>
    </source>
</evidence>
<gene>
    <name evidence="2" type="ORF">KSX_27260</name>
</gene>
<dbReference type="RefSeq" id="WP_220193944.1">
    <property type="nucleotide sequence ID" value="NZ_BNJF01000001.1"/>
</dbReference>
<feature type="transmembrane region" description="Helical" evidence="1">
    <location>
        <begin position="165"/>
        <end position="184"/>
    </location>
</feature>
<organism evidence="2 3">
    <name type="scientific">Ktedonospora formicarum</name>
    <dbReference type="NCBI Taxonomy" id="2778364"/>
    <lineage>
        <taxon>Bacteria</taxon>
        <taxon>Bacillati</taxon>
        <taxon>Chloroflexota</taxon>
        <taxon>Ktedonobacteria</taxon>
        <taxon>Ktedonobacterales</taxon>
        <taxon>Ktedonobacteraceae</taxon>
        <taxon>Ktedonospora</taxon>
    </lineage>
</organism>
<proteinExistence type="predicted"/>
<sequence length="341" mass="37859">MSKNKGLSLDNFILKINRFYFQYVAAFTSGGALIAVSLSAFAIGAGLVSAGYAAHYSTPFLAVFGLVGTLLAILVETSTIMACNRARAVWARRKELEAEIEAKKEKRNADIDALDKRLKSKRNAGKLMVLVSIGSILVTSALSMIVGHLFWSMLFKDVVSPYNEVLSVALAFVPSFVMVFFQLGETMNIEDVASALSVNKVETAIRTESVKRRAIAEYDEHVHSEADEAAKSEQFKIAARIHYENILDEVVGGGSGSLKKQLENERLGVKVTEVPNEQKMLPMPNPYKDNPKAVVVWKLLKKHDSEYLIERKADFAQRNGMDKRTFVSWVEKLTEAMQESI</sequence>
<keyword evidence="3" id="KW-1185">Reference proteome</keyword>
<evidence type="ECO:0000256" key="1">
    <source>
        <dbReference type="SAM" id="Phobius"/>
    </source>
</evidence>
<dbReference type="AlphaFoldDB" id="A0A8J3MSF4"/>
<feature type="transmembrane region" description="Helical" evidence="1">
    <location>
        <begin position="20"/>
        <end position="48"/>
    </location>
</feature>
<feature type="transmembrane region" description="Helical" evidence="1">
    <location>
        <begin position="60"/>
        <end position="83"/>
    </location>
</feature>
<keyword evidence="1" id="KW-0472">Membrane</keyword>
<comment type="caution">
    <text evidence="2">The sequence shown here is derived from an EMBL/GenBank/DDBJ whole genome shotgun (WGS) entry which is preliminary data.</text>
</comment>
<feature type="transmembrane region" description="Helical" evidence="1">
    <location>
        <begin position="127"/>
        <end position="153"/>
    </location>
</feature>
<keyword evidence="1" id="KW-1133">Transmembrane helix</keyword>
<name>A0A8J3MSF4_9CHLR</name>
<accession>A0A8J3MSF4</accession>
<reference evidence="2" key="1">
    <citation type="submission" date="2020-10" db="EMBL/GenBank/DDBJ databases">
        <title>Taxonomic study of unclassified bacteria belonging to the class Ktedonobacteria.</title>
        <authorList>
            <person name="Yabe S."/>
            <person name="Wang C.M."/>
            <person name="Zheng Y."/>
            <person name="Sakai Y."/>
            <person name="Cavaletti L."/>
            <person name="Monciardini P."/>
            <person name="Donadio S."/>
        </authorList>
    </citation>
    <scope>NUCLEOTIDE SEQUENCE</scope>
    <source>
        <strain evidence="2">SOSP1-1</strain>
    </source>
</reference>
<dbReference type="Proteomes" id="UP000612362">
    <property type="component" value="Unassembled WGS sequence"/>
</dbReference>